<evidence type="ECO:0000256" key="4">
    <source>
        <dbReference type="ARBA" id="ARBA00022827"/>
    </source>
</evidence>
<keyword evidence="12" id="KW-1185">Reference proteome</keyword>
<keyword evidence="4" id="KW-0274">FAD</keyword>
<comment type="similarity">
    <text evidence="2">Belongs to the class-III pyridine nucleotide-disulfide oxidoreductase family.</text>
</comment>
<dbReference type="PRINTS" id="PR00411">
    <property type="entry name" value="PNDRDTASEI"/>
</dbReference>
<dbReference type="Pfam" id="PF02852">
    <property type="entry name" value="Pyr_redox_dim"/>
    <property type="match status" value="1"/>
</dbReference>
<evidence type="ECO:0000313" key="9">
    <source>
        <dbReference type="EMBL" id="KAA9013161.1"/>
    </source>
</evidence>
<feature type="domain" description="Pyridine nucleotide-disulphide oxidoreductase dimerisation" evidence="7">
    <location>
        <begin position="328"/>
        <end position="429"/>
    </location>
</feature>
<evidence type="ECO:0000313" key="12">
    <source>
        <dbReference type="Proteomes" id="UP000326364"/>
    </source>
</evidence>
<accession>A0A5J5HU89</accession>
<dbReference type="InterPro" id="IPR050260">
    <property type="entry name" value="FAD-bd_OxRdtase"/>
</dbReference>
<comment type="cofactor">
    <cofactor evidence="1">
        <name>FAD</name>
        <dbReference type="ChEBI" id="CHEBI:57692"/>
    </cofactor>
</comment>
<feature type="domain" description="FAD/NAD(P)-binding" evidence="8">
    <location>
        <begin position="2"/>
        <end position="304"/>
    </location>
</feature>
<dbReference type="PANTHER" id="PTHR43429:SF1">
    <property type="entry name" value="NAD(P)H SULFUR OXIDOREDUCTASE (COA-DEPENDENT)"/>
    <property type="match status" value="1"/>
</dbReference>
<evidence type="ECO:0000313" key="11">
    <source>
        <dbReference type="Proteomes" id="UP000325933"/>
    </source>
</evidence>
<evidence type="ECO:0000259" key="8">
    <source>
        <dbReference type="Pfam" id="PF07992"/>
    </source>
</evidence>
<organism evidence="10 11">
    <name type="scientific">Sphingobium limneticum</name>
    <dbReference type="NCBI Taxonomy" id="1007511"/>
    <lineage>
        <taxon>Bacteria</taxon>
        <taxon>Pseudomonadati</taxon>
        <taxon>Pseudomonadota</taxon>
        <taxon>Alphaproteobacteria</taxon>
        <taxon>Sphingomonadales</taxon>
        <taxon>Sphingomonadaceae</taxon>
        <taxon>Sphingobium</taxon>
    </lineage>
</organism>
<proteinExistence type="inferred from homology"/>
<dbReference type="GO" id="GO:0016491">
    <property type="term" value="F:oxidoreductase activity"/>
    <property type="evidence" value="ECO:0007669"/>
    <property type="project" value="UniProtKB-KW"/>
</dbReference>
<dbReference type="EMBL" id="VYQA01000018">
    <property type="protein sequence ID" value="KAA9025459.1"/>
    <property type="molecule type" value="Genomic_DNA"/>
</dbReference>
<dbReference type="Proteomes" id="UP000325933">
    <property type="component" value="Unassembled WGS sequence"/>
</dbReference>
<dbReference type="InterPro" id="IPR016156">
    <property type="entry name" value="FAD/NAD-linked_Rdtase_dimer_sf"/>
</dbReference>
<dbReference type="InterPro" id="IPR036188">
    <property type="entry name" value="FAD/NAD-bd_sf"/>
</dbReference>
<evidence type="ECO:0000256" key="1">
    <source>
        <dbReference type="ARBA" id="ARBA00001974"/>
    </source>
</evidence>
<keyword evidence="5" id="KW-0560">Oxidoreductase</keyword>
<evidence type="ECO:0000256" key="3">
    <source>
        <dbReference type="ARBA" id="ARBA00022630"/>
    </source>
</evidence>
<gene>
    <name evidence="10" type="ORF">F4U95_19650</name>
    <name evidence="9" type="ORF">F4U96_19525</name>
</gene>
<dbReference type="InterPro" id="IPR004099">
    <property type="entry name" value="Pyr_nucl-diS_OxRdtase_dimer"/>
</dbReference>
<dbReference type="PANTHER" id="PTHR43429">
    <property type="entry name" value="PYRIDINE NUCLEOTIDE-DISULFIDE OXIDOREDUCTASE DOMAIN-CONTAINING"/>
    <property type="match status" value="1"/>
</dbReference>
<dbReference type="Proteomes" id="UP000326364">
    <property type="component" value="Unassembled WGS sequence"/>
</dbReference>
<dbReference type="PRINTS" id="PR00368">
    <property type="entry name" value="FADPNR"/>
</dbReference>
<dbReference type="InterPro" id="IPR023753">
    <property type="entry name" value="FAD/NAD-binding_dom"/>
</dbReference>
<comment type="caution">
    <text evidence="10">The sequence shown here is derived from an EMBL/GenBank/DDBJ whole genome shotgun (WGS) entry which is preliminary data.</text>
</comment>
<evidence type="ECO:0000256" key="5">
    <source>
        <dbReference type="ARBA" id="ARBA00023002"/>
    </source>
</evidence>
<evidence type="ECO:0000259" key="7">
    <source>
        <dbReference type="Pfam" id="PF02852"/>
    </source>
</evidence>
<keyword evidence="3" id="KW-0285">Flavoprotein</keyword>
<dbReference type="RefSeq" id="WP_150426791.1">
    <property type="nucleotide sequence ID" value="NZ_JBNNIY010000029.1"/>
</dbReference>
<reference evidence="11 12" key="1">
    <citation type="submission" date="2019-09" db="EMBL/GenBank/DDBJ databases">
        <authorList>
            <person name="Feng G."/>
        </authorList>
    </citation>
    <scope>NUCLEOTIDE SEQUENCE [LARGE SCALE GENOMIC DNA]</scope>
    <source>
        <strain evidence="10 11">KACC 19283</strain>
        <strain evidence="9 12">KACC 19284</strain>
    </source>
</reference>
<name>A0A5J5HU89_9SPHN</name>
<dbReference type="SUPFAM" id="SSF51905">
    <property type="entry name" value="FAD/NAD(P)-binding domain"/>
    <property type="match status" value="1"/>
</dbReference>
<evidence type="ECO:0000313" key="10">
    <source>
        <dbReference type="EMBL" id="KAA9025459.1"/>
    </source>
</evidence>
<dbReference type="Pfam" id="PF07992">
    <property type="entry name" value="Pyr_redox_2"/>
    <property type="match status" value="1"/>
</dbReference>
<evidence type="ECO:0000256" key="2">
    <source>
        <dbReference type="ARBA" id="ARBA00009130"/>
    </source>
</evidence>
<dbReference type="AlphaFoldDB" id="A0A5J5HU89"/>
<keyword evidence="6" id="KW-0676">Redox-active center</keyword>
<dbReference type="SUPFAM" id="SSF55424">
    <property type="entry name" value="FAD/NAD-linked reductases, dimerisation (C-terminal) domain"/>
    <property type="match status" value="1"/>
</dbReference>
<protein>
    <submittedName>
        <fullName evidence="10">CoA-disulfide reductase</fullName>
    </submittedName>
</protein>
<dbReference type="EMBL" id="VYQB01000018">
    <property type="protein sequence ID" value="KAA9013161.1"/>
    <property type="molecule type" value="Genomic_DNA"/>
</dbReference>
<evidence type="ECO:0000256" key="6">
    <source>
        <dbReference type="ARBA" id="ARBA00023284"/>
    </source>
</evidence>
<sequence>MHLVIIGGSDAGIAAALRARELSKDVRITVLLADDYPNYSICGLPYLIGGQTPDASKLAHRTTFPAVDMRLRHRVTAIDPAGKSVSIERPGGTTELQYDRLIVATGAHPVRPDIPGADLPGAFVLHTIDDGLAVLDAVRRHRAGKAVIVGAGYIGIEMAEALQQRGMHVTLLSRSDEVMPGVFSEIGAMIRERLTTEGVEVVTQAGVERIEQGMVVEQRLVVFTTDGRRRPADLVILATGVRPATDLARDAGIALGEGGAIAVSDTMATSHPDIFAAGDCAVTRHRLHGKPTWISLGTIAHKQGRVAGENAIGGSRTFHGIVGTQSLKLYDLVIARTGLSDTEAREEGYEPLTVEIGAWDHKSYYPGATQIGVWITGDVKTGRLLGVQMVGRAGAEVSKRLDIVAAGLFHGIGVDALNDLDLSYTPPLSSPWDPIQRAAQDWSHAAARSG</sequence>
<dbReference type="Gene3D" id="3.50.50.60">
    <property type="entry name" value="FAD/NAD(P)-binding domain"/>
    <property type="match status" value="2"/>
</dbReference>